<dbReference type="PANTHER" id="PTHR46880">
    <property type="entry name" value="RAS-ASSOCIATING DOMAIN-CONTAINING PROTEIN"/>
    <property type="match status" value="1"/>
</dbReference>
<sequence length="349" mass="40293">MLSKLMEEKDYQINKATHSIFNTAYYIAKYNRPFDDHLKLVQLQELNGIKLGFALHSRHSSTNILQHISKEMKHKIIKNIIDTNAKCSILIDESTTLNLVELKNQTAENILSQLINCLHTSGLDENYLQQHWVSFVSHGASILLGKKNSIVKKLKDKYPLIFSWHCRNHRLEFAVNDSLKDLESSKCPWKIFLVFYKNLYTASNDSNRDSKTKNKYQGLLKKLASPEFVNDLAIMCDVLQELSNLSTKFQSRTITLIQAEQSIKRCIRVITSFKTNNGNYMHQAVVAIKDMKFKNIDLTSNKKMISINKNQFLTNNLKSRLLDNDGENKIILKNILVLEKSTWPEDPDI</sequence>
<proteinExistence type="predicted"/>
<evidence type="ECO:0000313" key="1">
    <source>
        <dbReference type="EMBL" id="VVC46057.1"/>
    </source>
</evidence>
<accession>A0A5E4NQF7</accession>
<dbReference type="EMBL" id="CABPRJ010002430">
    <property type="protein sequence ID" value="VVC46057.1"/>
    <property type="molecule type" value="Genomic_DNA"/>
</dbReference>
<dbReference type="PANTHER" id="PTHR46880:SF8">
    <property type="entry name" value="E3 SUMO-PROTEIN LIGASE KIAA1586"/>
    <property type="match status" value="1"/>
</dbReference>
<keyword evidence="2" id="KW-1185">Reference proteome</keyword>
<dbReference type="Proteomes" id="UP000325440">
    <property type="component" value="Unassembled WGS sequence"/>
</dbReference>
<dbReference type="AlphaFoldDB" id="A0A5E4NQF7"/>
<reference evidence="1 2" key="1">
    <citation type="submission" date="2019-08" db="EMBL/GenBank/DDBJ databases">
        <authorList>
            <person name="Alioto T."/>
            <person name="Alioto T."/>
            <person name="Gomez Garrido J."/>
        </authorList>
    </citation>
    <scope>NUCLEOTIDE SEQUENCE [LARGE SCALE GENOMIC DNA]</scope>
</reference>
<dbReference type="OrthoDB" id="6599966at2759"/>
<protein>
    <submittedName>
        <fullName evidence="1">Uncharacterized protein</fullName>
    </submittedName>
</protein>
<evidence type="ECO:0000313" key="2">
    <source>
        <dbReference type="Proteomes" id="UP000325440"/>
    </source>
</evidence>
<name>A0A5E4NQF7_9HEMI</name>
<gene>
    <name evidence="1" type="ORF">CINCED_3A002590</name>
</gene>
<organism evidence="1 2">
    <name type="scientific">Cinara cedri</name>
    <dbReference type="NCBI Taxonomy" id="506608"/>
    <lineage>
        <taxon>Eukaryota</taxon>
        <taxon>Metazoa</taxon>
        <taxon>Ecdysozoa</taxon>
        <taxon>Arthropoda</taxon>
        <taxon>Hexapoda</taxon>
        <taxon>Insecta</taxon>
        <taxon>Pterygota</taxon>
        <taxon>Neoptera</taxon>
        <taxon>Paraneoptera</taxon>
        <taxon>Hemiptera</taxon>
        <taxon>Sternorrhyncha</taxon>
        <taxon>Aphidomorpha</taxon>
        <taxon>Aphidoidea</taxon>
        <taxon>Aphididae</taxon>
        <taxon>Lachninae</taxon>
        <taxon>Cinara</taxon>
    </lineage>
</organism>